<organism evidence="1">
    <name type="scientific">Cuerna arida</name>
    <dbReference type="NCBI Taxonomy" id="1464854"/>
    <lineage>
        <taxon>Eukaryota</taxon>
        <taxon>Metazoa</taxon>
        <taxon>Ecdysozoa</taxon>
        <taxon>Arthropoda</taxon>
        <taxon>Hexapoda</taxon>
        <taxon>Insecta</taxon>
        <taxon>Pterygota</taxon>
        <taxon>Neoptera</taxon>
        <taxon>Paraneoptera</taxon>
        <taxon>Hemiptera</taxon>
        <taxon>Auchenorrhyncha</taxon>
        <taxon>Membracoidea</taxon>
        <taxon>Cicadellidae</taxon>
        <taxon>Cicadellinae</taxon>
        <taxon>Proconiini</taxon>
        <taxon>Cuerna</taxon>
    </lineage>
</organism>
<protein>
    <submittedName>
        <fullName evidence="1">Uncharacterized protein</fullName>
    </submittedName>
</protein>
<evidence type="ECO:0000313" key="1">
    <source>
        <dbReference type="EMBL" id="JAS61529.1"/>
    </source>
</evidence>
<accession>A0A1B6GGG0</accession>
<dbReference type="EMBL" id="GECZ01008240">
    <property type="protein sequence ID" value="JAS61529.1"/>
    <property type="molecule type" value="Transcribed_RNA"/>
</dbReference>
<proteinExistence type="predicted"/>
<name>A0A1B6GGG0_9HEMI</name>
<reference evidence="1" key="1">
    <citation type="submission" date="2015-11" db="EMBL/GenBank/DDBJ databases">
        <title>De novo transcriptome assembly of four potential Pierce s Disease insect vectors from Arizona vineyards.</title>
        <authorList>
            <person name="Tassone E.E."/>
        </authorList>
    </citation>
    <scope>NUCLEOTIDE SEQUENCE</scope>
</reference>
<dbReference type="AlphaFoldDB" id="A0A1B6GGG0"/>
<gene>
    <name evidence="1" type="ORF">g.2111</name>
</gene>
<sequence length="229" mass="26061">TSFFSCQSKETSVLPPKTLADVKGNTTGKVNVSDKETAKLHDNLVLPSISRPKSTTDVPSVYATLNGEQEQMVLEEDSNNSGFIEVKSRKRNINTKQTRKVMNNYKRSNFLTGRASVTDDKLRVVEKRKHIFVSRFAEDVESENIKQYVNARAKGNNNCEVTKLKNRYPGYSSFKVGVPLSLWNTVYDENFWPTGTYVSRFVFKRRDSVEKEAHEASFLENTQVNSQNT</sequence>
<feature type="non-terminal residue" evidence="1">
    <location>
        <position position="1"/>
    </location>
</feature>